<feature type="transmembrane region" description="Helical" evidence="10">
    <location>
        <begin position="72"/>
        <end position="90"/>
    </location>
</feature>
<feature type="transmembrane region" description="Helical" evidence="10">
    <location>
        <begin position="197"/>
        <end position="216"/>
    </location>
</feature>
<feature type="transmembrane region" description="Helical" evidence="10">
    <location>
        <begin position="237"/>
        <end position="262"/>
    </location>
</feature>
<feature type="transmembrane region" description="Helical" evidence="10">
    <location>
        <begin position="578"/>
        <end position="600"/>
    </location>
</feature>
<feature type="transmembrane region" description="Helical" evidence="10">
    <location>
        <begin position="477"/>
        <end position="497"/>
    </location>
</feature>
<evidence type="ECO:0000256" key="7">
    <source>
        <dbReference type="ARBA" id="ARBA00023136"/>
    </source>
</evidence>
<accession>A0A482W353</accession>
<reference evidence="11 12" key="1">
    <citation type="submission" date="2017-03" db="EMBL/GenBank/DDBJ databases">
        <title>Genome of the blue death feigning beetle - Asbolus verrucosus.</title>
        <authorList>
            <person name="Rider S.D."/>
        </authorList>
    </citation>
    <scope>NUCLEOTIDE SEQUENCE [LARGE SCALE GENOMIC DNA]</scope>
    <source>
        <strain evidence="11">Butters</strain>
        <tissue evidence="11">Head and leg muscle</tissue>
    </source>
</reference>
<feature type="transmembrane region" description="Helical" evidence="10">
    <location>
        <begin position="316"/>
        <end position="341"/>
    </location>
</feature>
<keyword evidence="7 10" id="KW-0472">Membrane</keyword>
<name>A0A482W353_ASBVE</name>
<feature type="non-terminal residue" evidence="11">
    <location>
        <position position="605"/>
    </location>
</feature>
<evidence type="ECO:0000256" key="2">
    <source>
        <dbReference type="ARBA" id="ARBA00022475"/>
    </source>
</evidence>
<evidence type="ECO:0000256" key="10">
    <source>
        <dbReference type="SAM" id="Phobius"/>
    </source>
</evidence>
<dbReference type="Proteomes" id="UP000292052">
    <property type="component" value="Unassembled WGS sequence"/>
</dbReference>
<evidence type="ECO:0000313" key="11">
    <source>
        <dbReference type="EMBL" id="RZC39486.1"/>
    </source>
</evidence>
<keyword evidence="2" id="KW-1003">Cell membrane</keyword>
<evidence type="ECO:0000313" key="12">
    <source>
        <dbReference type="Proteomes" id="UP000292052"/>
    </source>
</evidence>
<gene>
    <name evidence="11" type="ORF">BDFB_011160</name>
</gene>
<sequence length="605" mass="69779">MDSIKWESTIKMNIFTLKVVGLWPKSGEVYKFNLYTIYMLICVGFFILFSVFCQVMHVVLVHTDLEALSEPMYISLTKTLASMKAFYLMISLKKIKKFMRTLNGHFLQLKNHQRGTIEPSLLIWKGTCLSFWILTLGTISLWCVFPILDESVKQSRLPFPAWYPYNTKETPFYEITYVHQVIGVFCTATADLSMDTLIAAFMMFIGAQCDILCNKLRNMEAKNFKERFVECIEHHKAIVRFSSLIVLGEFFTSSVTIGLAMFRLSTVSSGVKIATFVTNVVLLQGCSVERRKLLYFGFLGLWSQADDRRTPNLYTLYTVIAVIFFLYGSVFFQILYIPLIVTDLEALTKLMFNLITKSLVCVKAFCLMQNAKTVQRLVKALDSDLFQVKTVDHRKLVQPALLIWKTTYIIFLSLATSTIFMWCILPFVNKSFQDYQLPFLALYPYNFKKSPLYEITYIHQVVGLVITATIDTNLDTLISALMMFIGAQCDILCYNLRNLHRKKFSELMRVCIQHHQEILRYQILMLKYLLQICKLFSFAAKSNHFFNIIVLGQFFATAVSMATGMFRLSMVSPLSGEGYSLLTFVTSMVLQVFLYCWFGNEVEIK</sequence>
<dbReference type="GO" id="GO:0005549">
    <property type="term" value="F:odorant binding"/>
    <property type="evidence" value="ECO:0007669"/>
    <property type="project" value="InterPro"/>
</dbReference>
<comment type="subcellular location">
    <subcellularLocation>
        <location evidence="1">Cell membrane</location>
        <topology evidence="1">Multi-pass membrane protein</topology>
    </subcellularLocation>
</comment>
<dbReference type="InterPro" id="IPR004117">
    <property type="entry name" value="7tm6_olfct_rcpt"/>
</dbReference>
<evidence type="ECO:0000256" key="9">
    <source>
        <dbReference type="ARBA" id="ARBA00023224"/>
    </source>
</evidence>
<dbReference type="AlphaFoldDB" id="A0A482W353"/>
<keyword evidence="8" id="KW-0675">Receptor</keyword>
<organism evidence="11 12">
    <name type="scientific">Asbolus verrucosus</name>
    <name type="common">Desert ironclad beetle</name>
    <dbReference type="NCBI Taxonomy" id="1661398"/>
    <lineage>
        <taxon>Eukaryota</taxon>
        <taxon>Metazoa</taxon>
        <taxon>Ecdysozoa</taxon>
        <taxon>Arthropoda</taxon>
        <taxon>Hexapoda</taxon>
        <taxon>Insecta</taxon>
        <taxon>Pterygota</taxon>
        <taxon>Neoptera</taxon>
        <taxon>Endopterygota</taxon>
        <taxon>Coleoptera</taxon>
        <taxon>Polyphaga</taxon>
        <taxon>Cucujiformia</taxon>
        <taxon>Tenebrionidae</taxon>
        <taxon>Pimeliinae</taxon>
        <taxon>Asbolus</taxon>
    </lineage>
</organism>
<keyword evidence="9" id="KW-0807">Transducer</keyword>
<protein>
    <submittedName>
        <fullName evidence="11">7tm 6 domain containing protein</fullName>
    </submittedName>
</protein>
<evidence type="ECO:0000256" key="5">
    <source>
        <dbReference type="ARBA" id="ARBA00022725"/>
    </source>
</evidence>
<feature type="transmembrane region" description="Helical" evidence="10">
    <location>
        <begin position="129"/>
        <end position="148"/>
    </location>
</feature>
<evidence type="ECO:0000256" key="6">
    <source>
        <dbReference type="ARBA" id="ARBA00022989"/>
    </source>
</evidence>
<dbReference type="EMBL" id="QDEB01033994">
    <property type="protein sequence ID" value="RZC39486.1"/>
    <property type="molecule type" value="Genomic_DNA"/>
</dbReference>
<keyword evidence="3" id="KW-0716">Sensory transduction</keyword>
<dbReference type="GO" id="GO:0007165">
    <property type="term" value="P:signal transduction"/>
    <property type="evidence" value="ECO:0007669"/>
    <property type="project" value="UniProtKB-KW"/>
</dbReference>
<keyword evidence="4 10" id="KW-0812">Transmembrane</keyword>
<evidence type="ECO:0000256" key="4">
    <source>
        <dbReference type="ARBA" id="ARBA00022692"/>
    </source>
</evidence>
<feature type="transmembrane region" description="Helical" evidence="10">
    <location>
        <begin position="408"/>
        <end position="428"/>
    </location>
</feature>
<dbReference type="PANTHER" id="PTHR21137:SF35">
    <property type="entry name" value="ODORANT RECEPTOR 19A-RELATED"/>
    <property type="match status" value="1"/>
</dbReference>
<dbReference type="OrthoDB" id="6596205at2759"/>
<evidence type="ECO:0000256" key="1">
    <source>
        <dbReference type="ARBA" id="ARBA00004651"/>
    </source>
</evidence>
<dbReference type="GO" id="GO:0005886">
    <property type="term" value="C:plasma membrane"/>
    <property type="evidence" value="ECO:0007669"/>
    <property type="project" value="UniProtKB-SubCell"/>
</dbReference>
<keyword evidence="12" id="KW-1185">Reference proteome</keyword>
<feature type="transmembrane region" description="Helical" evidence="10">
    <location>
        <begin position="545"/>
        <end position="566"/>
    </location>
</feature>
<evidence type="ECO:0000256" key="8">
    <source>
        <dbReference type="ARBA" id="ARBA00023170"/>
    </source>
</evidence>
<keyword evidence="6 10" id="KW-1133">Transmembrane helix</keyword>
<proteinExistence type="predicted"/>
<keyword evidence="5" id="KW-0552">Olfaction</keyword>
<dbReference type="GO" id="GO:0004984">
    <property type="term" value="F:olfactory receptor activity"/>
    <property type="evidence" value="ECO:0007669"/>
    <property type="project" value="InterPro"/>
</dbReference>
<comment type="caution">
    <text evidence="11">The sequence shown here is derived from an EMBL/GenBank/DDBJ whole genome shotgun (WGS) entry which is preliminary data.</text>
</comment>
<dbReference type="PANTHER" id="PTHR21137">
    <property type="entry name" value="ODORANT RECEPTOR"/>
    <property type="match status" value="1"/>
</dbReference>
<dbReference type="Pfam" id="PF02949">
    <property type="entry name" value="7tm_6"/>
    <property type="match status" value="2"/>
</dbReference>
<feature type="transmembrane region" description="Helical" evidence="10">
    <location>
        <begin position="35"/>
        <end position="60"/>
    </location>
</feature>
<evidence type="ECO:0000256" key="3">
    <source>
        <dbReference type="ARBA" id="ARBA00022606"/>
    </source>
</evidence>